<protein>
    <submittedName>
        <fullName evidence="1">Uncharacterized protein</fullName>
    </submittedName>
</protein>
<accession>A0A401II70</accession>
<dbReference type="EMBL" id="BDQK01000013">
    <property type="protein sequence ID" value="GBF80886.1"/>
    <property type="molecule type" value="Genomic_DNA"/>
</dbReference>
<reference evidence="2" key="1">
    <citation type="submission" date="2017-05" db="EMBL/GenBank/DDBJ databases">
        <title>Physiological properties and genetic analysis related to exopolysaccharide production of fresh-water unicellular cyanobacterium Aphanothece sacrum, Suizenji Nori, that has been cultured as a food source in Japan.</title>
        <authorList>
            <person name="Kanesaki Y."/>
            <person name="Yoshikawa S."/>
            <person name="Ohki K."/>
        </authorList>
    </citation>
    <scope>NUCLEOTIDE SEQUENCE [LARGE SCALE GENOMIC DNA]</scope>
    <source>
        <strain evidence="2">FPU1</strain>
    </source>
</reference>
<dbReference type="Proteomes" id="UP000287247">
    <property type="component" value="Unassembled WGS sequence"/>
</dbReference>
<dbReference type="RefSeq" id="WP_172957499.1">
    <property type="nucleotide sequence ID" value="NZ_BDQK01000013.1"/>
</dbReference>
<sequence>MSKIKIDNLKLNPQLIEYNSLETVKEESELNKIRGGLFLSGCKGWFGLF</sequence>
<keyword evidence="2" id="KW-1185">Reference proteome</keyword>
<dbReference type="AlphaFoldDB" id="A0A401II70"/>
<proteinExistence type="predicted"/>
<evidence type="ECO:0000313" key="2">
    <source>
        <dbReference type="Proteomes" id="UP000287247"/>
    </source>
</evidence>
<organism evidence="1 2">
    <name type="scientific">Aphanothece sacrum FPU1</name>
    <dbReference type="NCBI Taxonomy" id="1920663"/>
    <lineage>
        <taxon>Bacteria</taxon>
        <taxon>Bacillati</taxon>
        <taxon>Cyanobacteriota</taxon>
        <taxon>Cyanophyceae</taxon>
        <taxon>Oscillatoriophycideae</taxon>
        <taxon>Chroococcales</taxon>
        <taxon>Aphanothecaceae</taxon>
        <taxon>Aphanothece</taxon>
    </lineage>
</organism>
<evidence type="ECO:0000313" key="1">
    <source>
        <dbReference type="EMBL" id="GBF80886.1"/>
    </source>
</evidence>
<gene>
    <name evidence="1" type="ORF">AsFPU1_2294</name>
</gene>
<comment type="caution">
    <text evidence="1">The sequence shown here is derived from an EMBL/GenBank/DDBJ whole genome shotgun (WGS) entry which is preliminary data.</text>
</comment>
<name>A0A401II70_APHSA</name>